<dbReference type="PANTHER" id="PTHR30093">
    <property type="entry name" value="GENERAL SECRETION PATHWAY PROTEIN G"/>
    <property type="match status" value="1"/>
</dbReference>
<dbReference type="Pfam" id="PF07596">
    <property type="entry name" value="SBP_bac_10"/>
    <property type="match status" value="1"/>
</dbReference>
<dbReference type="OrthoDB" id="255848at2"/>
<evidence type="ECO:0000313" key="4">
    <source>
        <dbReference type="Proteomes" id="UP000317093"/>
    </source>
</evidence>
<organism evidence="3 4">
    <name type="scientific">Kolteria novifilia</name>
    <dbReference type="NCBI Taxonomy" id="2527975"/>
    <lineage>
        <taxon>Bacteria</taxon>
        <taxon>Pseudomonadati</taxon>
        <taxon>Planctomycetota</taxon>
        <taxon>Planctomycetia</taxon>
        <taxon>Kolteriales</taxon>
        <taxon>Kolteriaceae</taxon>
        <taxon>Kolteria</taxon>
    </lineage>
</organism>
<dbReference type="Proteomes" id="UP000317093">
    <property type="component" value="Chromosome"/>
</dbReference>
<dbReference type="InterPro" id="IPR011453">
    <property type="entry name" value="DUF1559"/>
</dbReference>
<dbReference type="KEGG" id="knv:Pan216_05090"/>
<evidence type="ECO:0000256" key="1">
    <source>
        <dbReference type="SAM" id="Phobius"/>
    </source>
</evidence>
<reference evidence="3 4" key="1">
    <citation type="submission" date="2019-02" db="EMBL/GenBank/DDBJ databases">
        <title>Deep-cultivation of Planctomycetes and their phenomic and genomic characterization uncovers novel biology.</title>
        <authorList>
            <person name="Wiegand S."/>
            <person name="Jogler M."/>
            <person name="Boedeker C."/>
            <person name="Pinto D."/>
            <person name="Vollmers J."/>
            <person name="Rivas-Marin E."/>
            <person name="Kohn T."/>
            <person name="Peeters S.H."/>
            <person name="Heuer A."/>
            <person name="Rast P."/>
            <person name="Oberbeckmann S."/>
            <person name="Bunk B."/>
            <person name="Jeske O."/>
            <person name="Meyerdierks A."/>
            <person name="Storesund J.E."/>
            <person name="Kallscheuer N."/>
            <person name="Luecker S."/>
            <person name="Lage O.M."/>
            <person name="Pohl T."/>
            <person name="Merkel B.J."/>
            <person name="Hornburger P."/>
            <person name="Mueller R.-W."/>
            <person name="Bruemmer F."/>
            <person name="Labrenz M."/>
            <person name="Spormann A.M."/>
            <person name="Op den Camp H."/>
            <person name="Overmann J."/>
            <person name="Amann R."/>
            <person name="Jetten M.S.M."/>
            <person name="Mascher T."/>
            <person name="Medema M.H."/>
            <person name="Devos D.P."/>
            <person name="Kaster A.-K."/>
            <person name="Ovreas L."/>
            <person name="Rohde M."/>
            <person name="Galperin M.Y."/>
            <person name="Jogler C."/>
        </authorList>
    </citation>
    <scope>NUCLEOTIDE SEQUENCE [LARGE SCALE GENOMIC DNA]</scope>
    <source>
        <strain evidence="3 4">Pan216</strain>
    </source>
</reference>
<keyword evidence="1" id="KW-0812">Transmembrane</keyword>
<dbReference type="PANTHER" id="PTHR30093:SF2">
    <property type="entry name" value="TYPE II SECRETION SYSTEM PROTEIN H"/>
    <property type="match status" value="1"/>
</dbReference>
<dbReference type="Pfam" id="PF07963">
    <property type="entry name" value="N_methyl"/>
    <property type="match status" value="1"/>
</dbReference>
<feature type="transmembrane region" description="Helical" evidence="1">
    <location>
        <begin position="12"/>
        <end position="35"/>
    </location>
</feature>
<protein>
    <recommendedName>
        <fullName evidence="2">DUF1559 domain-containing protein</fullName>
    </recommendedName>
</protein>
<dbReference type="NCBIfam" id="TIGR02532">
    <property type="entry name" value="IV_pilin_GFxxxE"/>
    <property type="match status" value="1"/>
</dbReference>
<evidence type="ECO:0000259" key="2">
    <source>
        <dbReference type="Pfam" id="PF07596"/>
    </source>
</evidence>
<keyword evidence="4" id="KW-1185">Reference proteome</keyword>
<dbReference type="RefSeq" id="WP_145254331.1">
    <property type="nucleotide sequence ID" value="NZ_CP036279.1"/>
</dbReference>
<proteinExistence type="predicted"/>
<gene>
    <name evidence="3" type="ORF">Pan216_05090</name>
</gene>
<dbReference type="EMBL" id="CP036279">
    <property type="protein sequence ID" value="QDU59677.1"/>
    <property type="molecule type" value="Genomic_DNA"/>
</dbReference>
<evidence type="ECO:0000313" key="3">
    <source>
        <dbReference type="EMBL" id="QDU59677.1"/>
    </source>
</evidence>
<accession>A0A518AY72</accession>
<dbReference type="InterPro" id="IPR027558">
    <property type="entry name" value="Pre_pil_HX9DG_C"/>
</dbReference>
<dbReference type="SUPFAM" id="SSF54523">
    <property type="entry name" value="Pili subunits"/>
    <property type="match status" value="1"/>
</dbReference>
<dbReference type="InterPro" id="IPR012902">
    <property type="entry name" value="N_methyl_site"/>
</dbReference>
<dbReference type="NCBIfam" id="TIGR04294">
    <property type="entry name" value="pre_pil_HX9DG"/>
    <property type="match status" value="1"/>
</dbReference>
<dbReference type="AlphaFoldDB" id="A0A518AY72"/>
<dbReference type="InterPro" id="IPR045584">
    <property type="entry name" value="Pilin-like"/>
</dbReference>
<feature type="domain" description="DUF1559" evidence="2">
    <location>
        <begin position="36"/>
        <end position="271"/>
    </location>
</feature>
<name>A0A518AY72_9BACT</name>
<keyword evidence="1" id="KW-0472">Membrane</keyword>
<dbReference type="Gene3D" id="3.30.700.10">
    <property type="entry name" value="Glycoprotein, Type 4 Pilin"/>
    <property type="match status" value="1"/>
</dbReference>
<keyword evidence="1" id="KW-1133">Transmembrane helix</keyword>
<sequence>MFHHRRSPLRAFTLVELLVVIAIIGVLVSLLLPAVQSARESARRSLCSNHLKQLSLGLLNYEEKHGVFPPAQVFPSPLGSNGEWSHCMGNWASLILPEIDQQGVYDMLDFEARRLTTAQSNKDALQIRIPVFQCPTDPYDGLVTPWSGNSETTGYIMHYFACAGDSDSDHRNNLTGVFRPNSSTRLADISDGSSKTTLLLETWARRHADHPTSGEMSRTWALDNWAYAEWTPNALQGQSNNTWACSSFHPGGAHVALADGTVRFVNDNVDTTVFRNLATIQGGEIVSDF</sequence>